<accession>A0ABQ9EQA7</accession>
<feature type="transmembrane region" description="Helical" evidence="7">
    <location>
        <begin position="680"/>
        <end position="708"/>
    </location>
</feature>
<dbReference type="Gene3D" id="2.60.40.10">
    <property type="entry name" value="Immunoglobulins"/>
    <property type="match status" value="1"/>
</dbReference>
<dbReference type="PANTHER" id="PTHR12011">
    <property type="entry name" value="ADHESION G-PROTEIN COUPLED RECEPTOR"/>
    <property type="match status" value="1"/>
</dbReference>
<dbReference type="Gene3D" id="2.60.220.50">
    <property type="match status" value="1"/>
</dbReference>
<keyword evidence="3 7" id="KW-0812">Transmembrane</keyword>
<name>A0ABQ9EQA7_TEGGR</name>
<evidence type="ECO:0000256" key="7">
    <source>
        <dbReference type="SAM" id="Phobius"/>
    </source>
</evidence>
<evidence type="ECO:0000313" key="11">
    <source>
        <dbReference type="EMBL" id="KAJ8306086.1"/>
    </source>
</evidence>
<evidence type="ECO:0000259" key="9">
    <source>
        <dbReference type="PROSITE" id="PS50261"/>
    </source>
</evidence>
<evidence type="ECO:0000256" key="2">
    <source>
        <dbReference type="ARBA" id="ARBA00007343"/>
    </source>
</evidence>
<dbReference type="SUPFAM" id="SSF48726">
    <property type="entry name" value="Immunoglobulin"/>
    <property type="match status" value="1"/>
</dbReference>
<sequence length="857" mass="97967">MLVFAVSAEKRDSYALISEDILKSHNSREFTCQASDYGESQNKSIKVDVITPPLVDLDPLSSSVKSGEKVSVRCMSPDDTQRTFLNEWFEGTVKIPPGHRKDRIVEDLFPTGTRLFIPSLTHSATFTCRVTNSAGSVNVTSHIFVPEANETHLDCPGEYFQQVLWRKTAGRHFDKQSCPTDSDMIVVENVALFNLTGPFEVGYATRRCECPHGAEKCHWAVPNFVRCQSLALVHIFDELQEVMLGYQENTMKTVYNHLKEFINKDEKRFFTGDFDIAISILEKFLNHLSIFPRLATKDTPLNVTSIIKLMDNLMTGAKNATIEEKRAMKAGTNFLKMADHLAGGLTDILDFKIEKSITLQNLDMNIKTTYLLEDAELHRFFPRLSLAREKRHVTYENFGDEDIRILEFIFHNITSLLLSRITEPDKQIEQISYIHSVYSFKNENITTEDGNLYVDVPIRHIVKSFNCEQRVICDGAASTEDALKLRKKTQHIIGTFIFLKFKELNFVNKNDVNETFCLVWKFDSRESDKGSWQKQICSLNQFENDYSVCRCPIPGHVVVGVIPFNNPIPSFETNDMLSLYIQIGCIILMCGIIAVIVILLYNWRKLIGDEYIIHLNFLIALTAINVVFLVCLQNPMNAIICVAGEMLAHLLFHAAETFLFVEAIHIYIMTTKQSPSKFRILKYLAIGWAFHINDEGIPALITVIIVVASALTECRKTFTKINSFLPCRCWISGDQWQFYGYIVPMTIVTMYRSYIVFISLSLKTCLTWKEELWISNKRKIVCSIVKTSVLLAIFIFVSNIFLDDKYNEENPSDLAYHLKNNLLSKGNKMPPYLVMSIVWKQTPATKNNEYEVTATEI</sequence>
<dbReference type="Pfam" id="PF00002">
    <property type="entry name" value="7tm_2"/>
    <property type="match status" value="1"/>
</dbReference>
<dbReference type="PROSITE" id="PS50261">
    <property type="entry name" value="G_PROTEIN_RECEP_F2_4"/>
    <property type="match status" value="1"/>
</dbReference>
<protein>
    <submittedName>
        <fullName evidence="11">Uncharacterized protein</fullName>
    </submittedName>
</protein>
<organism evidence="11 12">
    <name type="scientific">Tegillarca granosa</name>
    <name type="common">Malaysian cockle</name>
    <name type="synonym">Anadara granosa</name>
    <dbReference type="NCBI Taxonomy" id="220873"/>
    <lineage>
        <taxon>Eukaryota</taxon>
        <taxon>Metazoa</taxon>
        <taxon>Spiralia</taxon>
        <taxon>Lophotrochozoa</taxon>
        <taxon>Mollusca</taxon>
        <taxon>Bivalvia</taxon>
        <taxon>Autobranchia</taxon>
        <taxon>Pteriomorphia</taxon>
        <taxon>Arcoida</taxon>
        <taxon>Arcoidea</taxon>
        <taxon>Arcidae</taxon>
        <taxon>Tegillarca</taxon>
    </lineage>
</organism>
<comment type="similarity">
    <text evidence="2">Belongs to the G-protein coupled receptor 2 family. Adhesion G-protein coupled receptor (ADGR) subfamily.</text>
</comment>
<comment type="caution">
    <text evidence="11">The sequence shown here is derived from an EMBL/GenBank/DDBJ whole genome shotgun (WGS) entry which is preliminary data.</text>
</comment>
<dbReference type="InterPro" id="IPR046338">
    <property type="entry name" value="GAIN_dom_sf"/>
</dbReference>
<comment type="subcellular location">
    <subcellularLocation>
        <location evidence="1">Membrane</location>
        <topology evidence="1">Multi-pass membrane protein</topology>
    </subcellularLocation>
</comment>
<dbReference type="SMART" id="SM00409">
    <property type="entry name" value="IG"/>
    <property type="match status" value="1"/>
</dbReference>
<evidence type="ECO:0000256" key="3">
    <source>
        <dbReference type="ARBA" id="ARBA00022692"/>
    </source>
</evidence>
<dbReference type="Gene3D" id="1.20.1070.10">
    <property type="entry name" value="Rhodopsin 7-helix transmembrane proteins"/>
    <property type="match status" value="1"/>
</dbReference>
<dbReference type="Proteomes" id="UP001217089">
    <property type="component" value="Unassembled WGS sequence"/>
</dbReference>
<feature type="transmembrane region" description="Helical" evidence="7">
    <location>
        <begin position="780"/>
        <end position="802"/>
    </location>
</feature>
<reference evidence="11 12" key="1">
    <citation type="submission" date="2022-12" db="EMBL/GenBank/DDBJ databases">
        <title>Chromosome-level genome of Tegillarca granosa.</title>
        <authorList>
            <person name="Kim J."/>
        </authorList>
    </citation>
    <scope>NUCLEOTIDE SEQUENCE [LARGE SCALE GENOMIC DNA]</scope>
    <source>
        <strain evidence="11">Teg-2019</strain>
        <tissue evidence="11">Adductor muscle</tissue>
    </source>
</reference>
<dbReference type="InterPro" id="IPR013783">
    <property type="entry name" value="Ig-like_fold"/>
</dbReference>
<evidence type="ECO:0000259" key="8">
    <source>
        <dbReference type="PROSITE" id="PS50227"/>
    </source>
</evidence>
<dbReference type="InterPro" id="IPR036179">
    <property type="entry name" value="Ig-like_dom_sf"/>
</dbReference>
<dbReference type="InterPro" id="IPR003599">
    <property type="entry name" value="Ig_sub"/>
</dbReference>
<dbReference type="EMBL" id="JARBDR010000813">
    <property type="protein sequence ID" value="KAJ8306086.1"/>
    <property type="molecule type" value="Genomic_DNA"/>
</dbReference>
<keyword evidence="6 7" id="KW-0472">Membrane</keyword>
<evidence type="ECO:0000259" key="10">
    <source>
        <dbReference type="PROSITE" id="PS50835"/>
    </source>
</evidence>
<evidence type="ECO:0000256" key="5">
    <source>
        <dbReference type="ARBA" id="ARBA00022989"/>
    </source>
</evidence>
<evidence type="ECO:0000313" key="12">
    <source>
        <dbReference type="Proteomes" id="UP001217089"/>
    </source>
</evidence>
<proteinExistence type="inferred from homology"/>
<evidence type="ECO:0000256" key="1">
    <source>
        <dbReference type="ARBA" id="ARBA00004141"/>
    </source>
</evidence>
<keyword evidence="12" id="KW-1185">Reference proteome</keyword>
<feature type="domain" description="Ig-like" evidence="10">
    <location>
        <begin position="52"/>
        <end position="140"/>
    </location>
</feature>
<dbReference type="InterPro" id="IPR007110">
    <property type="entry name" value="Ig-like_dom"/>
</dbReference>
<feature type="domain" description="G-protein coupled receptors family 2 profile 2" evidence="9">
    <location>
        <begin position="577"/>
        <end position="760"/>
    </location>
</feature>
<dbReference type="InterPro" id="IPR000832">
    <property type="entry name" value="GPCR_2_secretin-like"/>
</dbReference>
<feature type="transmembrane region" description="Helical" evidence="7">
    <location>
        <begin position="738"/>
        <end position="760"/>
    </location>
</feature>
<feature type="transmembrane region" description="Helical" evidence="7">
    <location>
        <begin position="579"/>
        <end position="601"/>
    </location>
</feature>
<feature type="domain" description="G-protein coupled receptors family 2 profile 1" evidence="8">
    <location>
        <begin position="127"/>
        <end position="231"/>
    </location>
</feature>
<gene>
    <name evidence="11" type="ORF">KUTeg_016631</name>
</gene>
<keyword evidence="5 7" id="KW-1133">Transmembrane helix</keyword>
<dbReference type="InterPro" id="IPR017981">
    <property type="entry name" value="GPCR_2-like_7TM"/>
</dbReference>
<feature type="transmembrane region" description="Helical" evidence="7">
    <location>
        <begin position="647"/>
        <end position="668"/>
    </location>
</feature>
<dbReference type="PROSITE" id="PS50227">
    <property type="entry name" value="G_PROTEIN_RECEP_F2_3"/>
    <property type="match status" value="1"/>
</dbReference>
<dbReference type="PANTHER" id="PTHR12011:SF347">
    <property type="entry name" value="FI21270P1-RELATED"/>
    <property type="match status" value="1"/>
</dbReference>
<feature type="transmembrane region" description="Helical" evidence="7">
    <location>
        <begin position="613"/>
        <end position="635"/>
    </location>
</feature>
<evidence type="ECO:0000256" key="6">
    <source>
        <dbReference type="ARBA" id="ARBA00023136"/>
    </source>
</evidence>
<dbReference type="PROSITE" id="PS50835">
    <property type="entry name" value="IG_LIKE"/>
    <property type="match status" value="1"/>
</dbReference>
<evidence type="ECO:0000256" key="4">
    <source>
        <dbReference type="ARBA" id="ARBA00022729"/>
    </source>
</evidence>
<keyword evidence="4" id="KW-0732">Signal</keyword>
<dbReference type="InterPro" id="IPR001879">
    <property type="entry name" value="GPCR_2_extracellular_dom"/>
</dbReference>